<sequence length="64" mass="7049">MQANVGSVDRIIRIVIGLVVLSLLFVLPAPQKYFGLIGIVPILTAIIHFCPLYHLFGIDTCKAR</sequence>
<dbReference type="OrthoDB" id="9804804at2"/>
<dbReference type="EMBL" id="RFLY01000020">
    <property type="protein sequence ID" value="RMH88382.1"/>
    <property type="molecule type" value="Genomic_DNA"/>
</dbReference>
<evidence type="ECO:0000313" key="3">
    <source>
        <dbReference type="EMBL" id="RMH88382.1"/>
    </source>
</evidence>
<proteinExistence type="predicted"/>
<reference evidence="3 4" key="1">
    <citation type="submission" date="2018-10" db="EMBL/GenBank/DDBJ databases">
        <title>Proposal of Lysobacter pythonis sp. nov. isolated from royal pythons (Python regius).</title>
        <authorList>
            <person name="Hans-Juergen B."/>
            <person name="Huptas C."/>
            <person name="Sandra B."/>
            <person name="Igor L."/>
            <person name="Joachim S."/>
            <person name="Siegfried S."/>
            <person name="Mareike W."/>
            <person name="Peter K."/>
        </authorList>
    </citation>
    <scope>NUCLEOTIDE SEQUENCE [LARGE SCALE GENOMIC DNA]</scope>
    <source>
        <strain evidence="3 4">4284/11</strain>
    </source>
</reference>
<evidence type="ECO:0000256" key="1">
    <source>
        <dbReference type="SAM" id="Phobius"/>
    </source>
</evidence>
<comment type="caution">
    <text evidence="3">The sequence shown here is derived from an EMBL/GenBank/DDBJ whole genome shotgun (WGS) entry which is preliminary data.</text>
</comment>
<dbReference type="Proteomes" id="UP000275012">
    <property type="component" value="Unassembled WGS sequence"/>
</dbReference>
<dbReference type="InterPro" id="IPR021309">
    <property type="entry name" value="YgaP-like_TM"/>
</dbReference>
<keyword evidence="4" id="KW-1185">Reference proteome</keyword>
<dbReference type="RefSeq" id="WP_122102383.1">
    <property type="nucleotide sequence ID" value="NZ_RFLY01000020.1"/>
</dbReference>
<evidence type="ECO:0000259" key="2">
    <source>
        <dbReference type="Pfam" id="PF11127"/>
    </source>
</evidence>
<protein>
    <submittedName>
        <fullName evidence="3">DUF2892 domain-containing protein</fullName>
    </submittedName>
</protein>
<accession>A0A3M2HN80</accession>
<name>A0A3M2HN80_9GAMM</name>
<feature type="transmembrane region" description="Helical" evidence="1">
    <location>
        <begin position="35"/>
        <end position="56"/>
    </location>
</feature>
<dbReference type="Pfam" id="PF11127">
    <property type="entry name" value="YgaP-like_TM"/>
    <property type="match status" value="1"/>
</dbReference>
<evidence type="ECO:0000313" key="4">
    <source>
        <dbReference type="Proteomes" id="UP000275012"/>
    </source>
</evidence>
<organism evidence="3 4">
    <name type="scientific">Solilutibacter pythonis</name>
    <dbReference type="NCBI Taxonomy" id="2483112"/>
    <lineage>
        <taxon>Bacteria</taxon>
        <taxon>Pseudomonadati</taxon>
        <taxon>Pseudomonadota</taxon>
        <taxon>Gammaproteobacteria</taxon>
        <taxon>Lysobacterales</taxon>
        <taxon>Lysobacteraceae</taxon>
        <taxon>Solilutibacter</taxon>
    </lineage>
</organism>
<keyword evidence="1" id="KW-1133">Transmembrane helix</keyword>
<feature type="domain" description="Inner membrane protein YgaP-like transmembrane" evidence="2">
    <location>
        <begin position="1"/>
        <end position="63"/>
    </location>
</feature>
<dbReference type="AlphaFoldDB" id="A0A3M2HN80"/>
<keyword evidence="1" id="KW-0812">Transmembrane</keyword>
<keyword evidence="1" id="KW-0472">Membrane</keyword>
<feature type="transmembrane region" description="Helical" evidence="1">
    <location>
        <begin position="12"/>
        <end position="29"/>
    </location>
</feature>
<gene>
    <name evidence="3" type="ORF">EBB59_11975</name>
</gene>